<dbReference type="SMART" id="SM00355">
    <property type="entry name" value="ZnF_C2H2"/>
    <property type="match status" value="2"/>
</dbReference>
<accession>A0A6A6WKS5</accession>
<sequence length="524" mass="58754">MADSGRKLDEEGHCHIPVHTDTYHAHLLLAQAPRIRAISWSRFVTVSCLFLVTSSLISSGDSSNLLLPAITRLEAYFLDSEALDNTAGGTHNHNDRLQNRAGGRHVRATATAINVSPTHYKSNASTRLSHNNSHLSGSFDHLPSNDIINASSPGHLATEPLTLLHHQAANPNVPELRVNDFEDIYEPFSPPEPFHRPLNSYNSPRDFTYNTSPFQPEMGDTQEQYQQQQHIMNAHAPLQPSNSQQNILSPVSIAMDPEQKAAQTYIERPESRSKDSEHSGSENADGIDYFPRRNHAYKRPEDPPRNAQGRMVCKFADNSKECTNLVFDRKCEWSKHMDKHDRPYKCNARGCEKLRGFTYSGGLLRHEREVHKMHGGTKKSLYCPHADCKRSSGSGFTRKENLAEHIRRVHRTSSGGTDVGNTTQLGEDSVLESTMVHSPDNAQWDGQNGDPAMDGVDPQLKALDTEQARKRKRMSATATDVDVVGVAESEDLREVIRKLKLENQQKDERLRKLEETVASLQSRP</sequence>
<keyword evidence="5" id="KW-1185">Reference proteome</keyword>
<dbReference type="PANTHER" id="PTHR46179">
    <property type="entry name" value="ZINC FINGER PROTEIN"/>
    <property type="match status" value="1"/>
</dbReference>
<dbReference type="PANTHER" id="PTHR46179:SF24">
    <property type="entry name" value="C2H2-TYPE DOMAIN-CONTAINING PROTEIN"/>
    <property type="match status" value="1"/>
</dbReference>
<reference evidence="4" key="1">
    <citation type="journal article" date="2020" name="Stud. Mycol.">
        <title>101 Dothideomycetes genomes: a test case for predicting lifestyles and emergence of pathogens.</title>
        <authorList>
            <person name="Haridas S."/>
            <person name="Albert R."/>
            <person name="Binder M."/>
            <person name="Bloem J."/>
            <person name="Labutti K."/>
            <person name="Salamov A."/>
            <person name="Andreopoulos B."/>
            <person name="Baker S."/>
            <person name="Barry K."/>
            <person name="Bills G."/>
            <person name="Bluhm B."/>
            <person name="Cannon C."/>
            <person name="Castanera R."/>
            <person name="Culley D."/>
            <person name="Daum C."/>
            <person name="Ezra D."/>
            <person name="Gonzalez J."/>
            <person name="Henrissat B."/>
            <person name="Kuo A."/>
            <person name="Liang C."/>
            <person name="Lipzen A."/>
            <person name="Lutzoni F."/>
            <person name="Magnuson J."/>
            <person name="Mondo S."/>
            <person name="Nolan M."/>
            <person name="Ohm R."/>
            <person name="Pangilinan J."/>
            <person name="Park H.-J."/>
            <person name="Ramirez L."/>
            <person name="Alfaro M."/>
            <person name="Sun H."/>
            <person name="Tritt A."/>
            <person name="Yoshinaga Y."/>
            <person name="Zwiers L.-H."/>
            <person name="Turgeon B."/>
            <person name="Goodwin S."/>
            <person name="Spatafora J."/>
            <person name="Crous P."/>
            <person name="Grigoriev I."/>
        </authorList>
    </citation>
    <scope>NUCLEOTIDE SEQUENCE</scope>
    <source>
        <strain evidence="4">CBS 121739</strain>
    </source>
</reference>
<evidence type="ECO:0000313" key="4">
    <source>
        <dbReference type="EMBL" id="KAF2762777.1"/>
    </source>
</evidence>
<dbReference type="RefSeq" id="XP_033605228.1">
    <property type="nucleotide sequence ID" value="XM_033739295.1"/>
</dbReference>
<dbReference type="GeneID" id="54480349"/>
<evidence type="ECO:0000313" key="5">
    <source>
        <dbReference type="Proteomes" id="UP000799437"/>
    </source>
</evidence>
<dbReference type="InterPro" id="IPR051061">
    <property type="entry name" value="Zinc_finger_trans_reg"/>
</dbReference>
<name>A0A6A6WKS5_9PEZI</name>
<dbReference type="Pfam" id="PF26176">
    <property type="entry name" value="zf_C2H2_17_2"/>
    <property type="match status" value="1"/>
</dbReference>
<dbReference type="InterPro" id="IPR059095">
    <property type="entry name" value="Znf_C2H2_17_2nd"/>
</dbReference>
<evidence type="ECO:0000259" key="3">
    <source>
        <dbReference type="SMART" id="SM00355"/>
    </source>
</evidence>
<proteinExistence type="predicted"/>
<dbReference type="Proteomes" id="UP000799437">
    <property type="component" value="Unassembled WGS sequence"/>
</dbReference>
<organism evidence="4 5">
    <name type="scientific">Pseudovirgaria hyperparasitica</name>
    <dbReference type="NCBI Taxonomy" id="470096"/>
    <lineage>
        <taxon>Eukaryota</taxon>
        <taxon>Fungi</taxon>
        <taxon>Dikarya</taxon>
        <taxon>Ascomycota</taxon>
        <taxon>Pezizomycotina</taxon>
        <taxon>Dothideomycetes</taxon>
        <taxon>Dothideomycetes incertae sedis</taxon>
        <taxon>Acrospermales</taxon>
        <taxon>Acrospermaceae</taxon>
        <taxon>Pseudovirgaria</taxon>
    </lineage>
</organism>
<dbReference type="InterPro" id="IPR059009">
    <property type="entry name" value="Znf_C2H2_17_1st"/>
</dbReference>
<evidence type="ECO:0000256" key="1">
    <source>
        <dbReference type="SAM" id="Coils"/>
    </source>
</evidence>
<dbReference type="GO" id="GO:0005634">
    <property type="term" value="C:nucleus"/>
    <property type="evidence" value="ECO:0007669"/>
    <property type="project" value="TreeGrafter"/>
</dbReference>
<dbReference type="AlphaFoldDB" id="A0A6A6WKS5"/>
<dbReference type="EMBL" id="ML996565">
    <property type="protein sequence ID" value="KAF2762777.1"/>
    <property type="molecule type" value="Genomic_DNA"/>
</dbReference>
<dbReference type="Pfam" id="PF26177">
    <property type="entry name" value="zf_C2H2_17_1st"/>
    <property type="match status" value="1"/>
</dbReference>
<protein>
    <recommendedName>
        <fullName evidence="3">C2H2-type domain-containing protein</fullName>
    </recommendedName>
</protein>
<feature type="compositionally biased region" description="Basic and acidic residues" evidence="2">
    <location>
        <begin position="267"/>
        <end position="280"/>
    </location>
</feature>
<feature type="region of interest" description="Disordered" evidence="2">
    <location>
        <begin position="259"/>
        <end position="308"/>
    </location>
</feature>
<gene>
    <name evidence="4" type="ORF">EJ05DRAFT_14772</name>
</gene>
<keyword evidence="1" id="KW-0175">Coiled coil</keyword>
<dbReference type="GO" id="GO:0006357">
    <property type="term" value="P:regulation of transcription by RNA polymerase II"/>
    <property type="evidence" value="ECO:0007669"/>
    <property type="project" value="TreeGrafter"/>
</dbReference>
<dbReference type="Gene3D" id="3.30.160.60">
    <property type="entry name" value="Classic Zinc Finger"/>
    <property type="match status" value="2"/>
</dbReference>
<feature type="domain" description="C2H2-type" evidence="3">
    <location>
        <begin position="381"/>
        <end position="410"/>
    </location>
</feature>
<dbReference type="OrthoDB" id="5305647at2759"/>
<feature type="domain" description="C2H2-type" evidence="3">
    <location>
        <begin position="344"/>
        <end position="371"/>
    </location>
</feature>
<dbReference type="InterPro" id="IPR013087">
    <property type="entry name" value="Znf_C2H2_type"/>
</dbReference>
<feature type="coiled-coil region" evidence="1">
    <location>
        <begin position="489"/>
        <end position="523"/>
    </location>
</feature>
<evidence type="ECO:0000256" key="2">
    <source>
        <dbReference type="SAM" id="MobiDB-lite"/>
    </source>
</evidence>